<dbReference type="InterPro" id="IPR013039">
    <property type="entry name" value="DUF1588"/>
</dbReference>
<dbReference type="AlphaFoldDB" id="A0A381NVB2"/>
<gene>
    <name evidence="6" type="ORF">METZ01_LOCUS11334</name>
</gene>
<dbReference type="Pfam" id="PF07624">
    <property type="entry name" value="PSD2"/>
    <property type="match status" value="1"/>
</dbReference>
<dbReference type="InterPro" id="IPR011478">
    <property type="entry name" value="DUF1585"/>
</dbReference>
<feature type="domain" description="DUF1588" evidence="3">
    <location>
        <begin position="604"/>
        <end position="704"/>
    </location>
</feature>
<dbReference type="Pfam" id="PF07627">
    <property type="entry name" value="PSCyt3"/>
    <property type="match status" value="1"/>
</dbReference>
<evidence type="ECO:0000259" key="1">
    <source>
        <dbReference type="Pfam" id="PF07624"/>
    </source>
</evidence>
<dbReference type="InterPro" id="IPR013036">
    <property type="entry name" value="DUF1587"/>
</dbReference>
<evidence type="ECO:0000259" key="3">
    <source>
        <dbReference type="Pfam" id="PF07627"/>
    </source>
</evidence>
<evidence type="ECO:0000313" key="6">
    <source>
        <dbReference type="EMBL" id="SUZ58480.1"/>
    </source>
</evidence>
<dbReference type="EMBL" id="UINC01000622">
    <property type="protein sequence ID" value="SUZ58480.1"/>
    <property type="molecule type" value="Genomic_DNA"/>
</dbReference>
<evidence type="ECO:0008006" key="7">
    <source>
        <dbReference type="Google" id="ProtNLM"/>
    </source>
</evidence>
<dbReference type="Pfam" id="PF07626">
    <property type="entry name" value="PSD3"/>
    <property type="match status" value="1"/>
</dbReference>
<name>A0A381NVB2_9ZZZZ</name>
<organism evidence="6">
    <name type="scientific">marine metagenome</name>
    <dbReference type="NCBI Taxonomy" id="408172"/>
    <lineage>
        <taxon>unclassified sequences</taxon>
        <taxon>metagenomes</taxon>
        <taxon>ecological metagenomes</taxon>
    </lineage>
</organism>
<dbReference type="InterPro" id="IPR013042">
    <property type="entry name" value="DUF1592"/>
</dbReference>
<protein>
    <recommendedName>
        <fullName evidence="7">DUF1592 domain-containing protein</fullName>
    </recommendedName>
</protein>
<evidence type="ECO:0000259" key="4">
    <source>
        <dbReference type="Pfam" id="PF07631"/>
    </source>
</evidence>
<dbReference type="Pfam" id="PF07637">
    <property type="entry name" value="PSD5"/>
    <property type="match status" value="1"/>
</dbReference>
<dbReference type="Pfam" id="PF07631">
    <property type="entry name" value="PSD4"/>
    <property type="match status" value="1"/>
</dbReference>
<feature type="domain" description="DUF1595" evidence="5">
    <location>
        <begin position="387"/>
        <end position="447"/>
    </location>
</feature>
<evidence type="ECO:0000259" key="5">
    <source>
        <dbReference type="Pfam" id="PF07637"/>
    </source>
</evidence>
<dbReference type="InterPro" id="IPR013043">
    <property type="entry name" value="DUF1595"/>
</dbReference>
<sequence length="797" mass="88017">MKALPATLIAVALVLALPGVAVKTKQPAQAAEVVLSGQRPPGLTETDPVVTVQRVCTGCHNDRARRGNLSLEDFDVMAAARHGETAEKMIRKLRAGMMPPPGTRPPTPEAIQALVETLEHQLDEVARLSPNPGGRTFQRLNRSEYSLAIKDLLALDVEAADWLPLDQFSANFDNIADAQTLSPMLLESYLNAASAISRLAMGERRGPAVDHTYSNSEYVSQHPWDHVDGAPYGTRGGIVVDHVFPADAEYVFSLTFTSGANTRIEDVDVSIDGKRVALLHYNTDRRVGADGRGGVPTETLPIFVPAGQHRLAAAFIRRADGPYEDLIRPHDWSFAGGGSGGSGVTTLPHVRDVVVSGPYNVRGLSETPSRRRIFTCRPTGAEEARPCAREIIDRLGRAAYRRALTEQDRDGLMSFYEEGAEKGGFEIGVRTALEAMLASPHFVLRLEREPVDAPDQGYRVSDVGLASRLSFFLWGTPPDEELQTLADEGRLSPEELERQALRMLADTRAEALGTRFAAQWFRLQDMDKVRPDPNFYPNYDENLAEAMRQETELFFADLVQRNRSLLDLYRADYTFVNERLARHYGIPGVAGRQFRRVAYPDDSRRGVLGHGSILVLTSLANRTSPVLRGKWVMEVLLGTPPPPPPPDVPTLEDTEGTLDGRSLTTRERMELHRSNPSCSSCHRLIDPIGLALDNFDVTAQWRRRENGAPLDTRGEFYDGTPVSTPRELVDALLARPIPLVRTFTENLLAFAVGRRVEYFDQPSVRAIGRAAEANDYRMASFVLGVVGSDAFQRKQGQ</sequence>
<accession>A0A381NVB2</accession>
<feature type="domain" description="DUF1585" evidence="1">
    <location>
        <begin position="718"/>
        <end position="791"/>
    </location>
</feature>
<proteinExistence type="predicted"/>
<feature type="domain" description="DUF1592" evidence="4">
    <location>
        <begin position="461"/>
        <end position="586"/>
    </location>
</feature>
<evidence type="ECO:0000259" key="2">
    <source>
        <dbReference type="Pfam" id="PF07626"/>
    </source>
</evidence>
<feature type="domain" description="DUF1587" evidence="2">
    <location>
        <begin position="138"/>
        <end position="201"/>
    </location>
</feature>
<reference evidence="6" key="1">
    <citation type="submission" date="2018-05" db="EMBL/GenBank/DDBJ databases">
        <authorList>
            <person name="Lanie J.A."/>
            <person name="Ng W.-L."/>
            <person name="Kazmierczak K.M."/>
            <person name="Andrzejewski T.M."/>
            <person name="Davidsen T.M."/>
            <person name="Wayne K.J."/>
            <person name="Tettelin H."/>
            <person name="Glass J.I."/>
            <person name="Rusch D."/>
            <person name="Podicherti R."/>
            <person name="Tsui H.-C.T."/>
            <person name="Winkler M.E."/>
        </authorList>
    </citation>
    <scope>NUCLEOTIDE SEQUENCE</scope>
</reference>